<proteinExistence type="predicted"/>
<evidence type="ECO:0000313" key="6">
    <source>
        <dbReference type="Proteomes" id="UP000000580"/>
    </source>
</evidence>
<dbReference type="PANTHER" id="PTHR33055">
    <property type="entry name" value="TRANSPOSASE FOR INSERTION SEQUENCE ELEMENT IS1111A"/>
    <property type="match status" value="1"/>
</dbReference>
<name>Q73TA4_MYCPA</name>
<dbReference type="EMBL" id="AE016958">
    <property type="protein sequence ID" value="AAS06364.1"/>
    <property type="molecule type" value="Genomic_DNA"/>
</dbReference>
<dbReference type="NCBIfam" id="NF033542">
    <property type="entry name" value="transpos_IS110"/>
    <property type="match status" value="1"/>
</dbReference>
<sequence>MGARGLPSPPTGTRGDSCFFEWSSAARLRCRPVSLFGNLEPRVSGLLLAECLGHARRTRGLTADLEKLWKVIGLSEQDTVRVVMEPTRNAWVALASWFRHHGARISMVPTTQSADLRAYYSKHTKNDHLDSKLLARLPLLHPEGLRDHSGDGPGEPLRRLVKIRSSIVKRRTAVFQRLDAQLELLGPAWYDALGSSYGKAALALLARYADPHSLIRLGHARLTRFLIRHSRGAWREPHATLLLTAAQESLQLWGSGANARIDFAELAADIATEAEQAQMLTEQIDDLDERAANLYAEADPRGIIASAPGLGPVTCAVIAGRIGDPHRFHSLAAIRAYSGLVPKVSQSGQAEQRHGLTKAGDPLLREALFAAADQARKTDPQLAAKYKRLMTTERHHDSAICHIATTLLTRIATCWRTGAHYVLRDTDGRPITFEEGRRIVRAHHAVDKKTRINAASKRYSQRQKGRTGREPQESPSAPIHRPVHPSIKPTEVA</sequence>
<feature type="domain" description="Transposase IS110-like N-terminal" evidence="3">
    <location>
        <begin position="63"/>
        <end position="186"/>
    </location>
</feature>
<dbReference type="GO" id="GO:0006313">
    <property type="term" value="P:DNA transposition"/>
    <property type="evidence" value="ECO:0007669"/>
    <property type="project" value="InterPro"/>
</dbReference>
<feature type="coiled-coil region" evidence="1">
    <location>
        <begin position="270"/>
        <end position="297"/>
    </location>
</feature>
<protein>
    <submittedName>
        <fullName evidence="5">Uncharacterized protein</fullName>
    </submittedName>
</protein>
<dbReference type="KEGG" id="mpa:MAP_3814c"/>
<dbReference type="InterPro" id="IPR003346">
    <property type="entry name" value="Transposase_20"/>
</dbReference>
<evidence type="ECO:0000259" key="4">
    <source>
        <dbReference type="Pfam" id="PF02371"/>
    </source>
</evidence>
<dbReference type="STRING" id="262316.MAP_3814c"/>
<keyword evidence="1" id="KW-0175">Coiled coil</keyword>
<dbReference type="InterPro" id="IPR002525">
    <property type="entry name" value="Transp_IS110-like_N"/>
</dbReference>
<dbReference type="eggNOG" id="COG3547">
    <property type="taxonomic scope" value="Bacteria"/>
</dbReference>
<dbReference type="InterPro" id="IPR047650">
    <property type="entry name" value="Transpos_IS110"/>
</dbReference>
<organism evidence="5 6">
    <name type="scientific">Mycolicibacterium paratuberculosis (strain ATCC BAA-968 / K-10)</name>
    <name type="common">Mycobacterium paratuberculosis</name>
    <dbReference type="NCBI Taxonomy" id="262316"/>
    <lineage>
        <taxon>Bacteria</taxon>
        <taxon>Bacillati</taxon>
        <taxon>Actinomycetota</taxon>
        <taxon>Actinomycetes</taxon>
        <taxon>Mycobacteriales</taxon>
        <taxon>Mycobacteriaceae</taxon>
        <taxon>Mycobacterium</taxon>
        <taxon>Mycobacterium avium complex (MAC)</taxon>
    </lineage>
</organism>
<reference evidence="5 6" key="1">
    <citation type="journal article" date="2005" name="Proc. Natl. Acad. Sci. U.S.A.">
        <title>The complete genome sequence of Mycobacterium avium subspecies paratuberculosis.</title>
        <authorList>
            <person name="Li L."/>
            <person name="Bannantine J.P."/>
            <person name="Zhang Q."/>
            <person name="Amonsin A."/>
            <person name="May B.J."/>
            <person name="Alt D."/>
            <person name="Banerji N."/>
            <person name="Kanjilal S."/>
            <person name="Kapur V."/>
        </authorList>
    </citation>
    <scope>NUCLEOTIDE SEQUENCE [LARGE SCALE GENOMIC DNA]</scope>
    <source>
        <strain evidence="6">ATCC BAA-968 / K-10</strain>
    </source>
</reference>
<feature type="region of interest" description="Disordered" evidence="2">
    <location>
        <begin position="450"/>
        <end position="493"/>
    </location>
</feature>
<dbReference type="GO" id="GO:0003677">
    <property type="term" value="F:DNA binding"/>
    <property type="evidence" value="ECO:0007669"/>
    <property type="project" value="InterPro"/>
</dbReference>
<feature type="domain" description="Transposase IS116/IS110/IS902 C-terminal" evidence="4">
    <location>
        <begin position="303"/>
        <end position="387"/>
    </location>
</feature>
<evidence type="ECO:0000256" key="1">
    <source>
        <dbReference type="SAM" id="Coils"/>
    </source>
</evidence>
<dbReference type="AlphaFoldDB" id="Q73TA4"/>
<evidence type="ECO:0000313" key="5">
    <source>
        <dbReference type="EMBL" id="AAS06364.1"/>
    </source>
</evidence>
<gene>
    <name evidence="5" type="ordered locus">MAP_3814c</name>
</gene>
<keyword evidence="6" id="KW-1185">Reference proteome</keyword>
<dbReference type="Pfam" id="PF01548">
    <property type="entry name" value="DEDD_Tnp_IS110"/>
    <property type="match status" value="1"/>
</dbReference>
<accession>Q73TA4</accession>
<evidence type="ECO:0000259" key="3">
    <source>
        <dbReference type="Pfam" id="PF01548"/>
    </source>
</evidence>
<dbReference type="Proteomes" id="UP000000580">
    <property type="component" value="Chromosome"/>
</dbReference>
<evidence type="ECO:0000256" key="2">
    <source>
        <dbReference type="SAM" id="MobiDB-lite"/>
    </source>
</evidence>
<dbReference type="Pfam" id="PF02371">
    <property type="entry name" value="Transposase_20"/>
    <property type="match status" value="1"/>
</dbReference>
<dbReference type="HOGENOM" id="CLU_036902_4_8_11"/>
<dbReference type="GO" id="GO:0004803">
    <property type="term" value="F:transposase activity"/>
    <property type="evidence" value="ECO:0007669"/>
    <property type="project" value="InterPro"/>
</dbReference>